<evidence type="ECO:0000313" key="1">
    <source>
        <dbReference type="EMBL" id="QJA76716.1"/>
    </source>
</evidence>
<accession>A0A6M3K2U5</accession>
<protein>
    <submittedName>
        <fullName evidence="1">Uncharacterized protein</fullName>
    </submittedName>
</protein>
<dbReference type="EMBL" id="MT142239">
    <property type="protein sequence ID" value="QJA76716.1"/>
    <property type="molecule type" value="Genomic_DNA"/>
</dbReference>
<name>A0A6M3K2U5_9ZZZZ</name>
<proteinExistence type="predicted"/>
<sequence length="678" mass="72911">MSIPVKTEFTQFAGGLNTQSPKIALNPGACLSAMNYVASLDGGYERIDGYERYDGRTAPSSASYYYVTCSFLNGGPSVSDTITGNDSGATGVVIVVGDGYICYTKLTSAFTADETYNVGGTDKGTFTGDHSENGETTSQLHGVALNLAADKYRADIAAPTGSGAIRGLALLNGTLYAFRDNAGGTAGLIYKATASGWSAITLYNELYFDTGVGLISDNDTVTQLVSGATATVKRVVLQSGEWGADAAGKLVLSGITGTFDNTNALQVGAVTQATSTSTADQIVILPGGRYEFDIHNFTGSTATKRIYGCDGVNRGFEFDGTIYVPIDTGMTADTPLHVKCYKGQLFFSFLGSSQNSGIGRPYEWTPITGASEIALGDDITGYLVEAETLLIFARNSTYSLSGDSVDTFFLDPLDNESGAIAYTLQHLYRNLCLDDQGVVDVTRAQEYGNFSLGICSRKIQDRIDVIRSKVTASSIYKHKSQYRIYANDGTGLTLTIGSGEYGPEYYFMPFEYPVYPSCAVTGEDSTGKDVVFFGSSAGMVYQADKGTSFDGEDIEFYIFTAFNNSKSPALRKRYRRAVIEMTNTGYTTLRFNALFSYGDSDIPTHLNDSIEVSGTGGLWDISLWDRFYYDAAFASLPSFSLSGTGTNVSVAIYGKTDEDLGHKLDGIIIHYTPRRLQR</sequence>
<gene>
    <name evidence="1" type="ORF">MM415A01455_0012</name>
</gene>
<dbReference type="AlphaFoldDB" id="A0A6M3K2U5"/>
<organism evidence="1">
    <name type="scientific">viral metagenome</name>
    <dbReference type="NCBI Taxonomy" id="1070528"/>
    <lineage>
        <taxon>unclassified sequences</taxon>
        <taxon>metagenomes</taxon>
        <taxon>organismal metagenomes</taxon>
    </lineage>
</organism>
<reference evidence="1" key="1">
    <citation type="submission" date="2020-03" db="EMBL/GenBank/DDBJ databases">
        <title>The deep terrestrial virosphere.</title>
        <authorList>
            <person name="Holmfeldt K."/>
            <person name="Nilsson E."/>
            <person name="Simone D."/>
            <person name="Lopez-Fernandez M."/>
            <person name="Wu X."/>
            <person name="de Brujin I."/>
            <person name="Lundin D."/>
            <person name="Andersson A."/>
            <person name="Bertilsson S."/>
            <person name="Dopson M."/>
        </authorList>
    </citation>
    <scope>NUCLEOTIDE SEQUENCE</scope>
    <source>
        <strain evidence="1">MM415A01455</strain>
    </source>
</reference>